<dbReference type="OrthoDB" id="6136790at2759"/>
<proteinExistence type="predicted"/>
<keyword evidence="2" id="KW-1185">Reference proteome</keyword>
<gene>
    <name evidence="1" type="ORF">DIABBA_LOCUS13420</name>
</gene>
<protein>
    <submittedName>
        <fullName evidence="1">Uncharacterized protein</fullName>
    </submittedName>
</protein>
<dbReference type="AlphaFoldDB" id="A0A9N9TG11"/>
<sequence>MTSRVAKIVELALMQRKTDSSIIDQQKESSTSTPEVILSTESISIFYLLVFKILDKPTFVITNTDTPNPLELANEGFDNEISNIVNNETTAPIEVCTILPEHNDSESSILQEQLLPSLLESNDEEDTGEPLPSEFTHQIVGIKPTIGINNTSPALVKATISLYSDDKCITPYPTPCPSPEPCGQFCDGSFCLCQEIDIIDSVSYRVTVSSEELSTPSSVLSVNSPSLSLATSSSISSRKLTRGSTRNAHTRKVALEDCYDGFRPISLDKFKDLNQLCATGIIPQRYHNFYKNLNKNKKTPE</sequence>
<reference evidence="1" key="1">
    <citation type="submission" date="2022-01" db="EMBL/GenBank/DDBJ databases">
        <authorList>
            <person name="King R."/>
        </authorList>
    </citation>
    <scope>NUCLEOTIDE SEQUENCE</scope>
</reference>
<dbReference type="EMBL" id="OU898284">
    <property type="protein sequence ID" value="CAG9840796.1"/>
    <property type="molecule type" value="Genomic_DNA"/>
</dbReference>
<evidence type="ECO:0000313" key="2">
    <source>
        <dbReference type="Proteomes" id="UP001153709"/>
    </source>
</evidence>
<dbReference type="Proteomes" id="UP001153709">
    <property type="component" value="Chromosome 9"/>
</dbReference>
<name>A0A9N9TG11_DIABA</name>
<accession>A0A9N9TG11</accession>
<organism evidence="1 2">
    <name type="scientific">Diabrotica balteata</name>
    <name type="common">Banded cucumber beetle</name>
    <dbReference type="NCBI Taxonomy" id="107213"/>
    <lineage>
        <taxon>Eukaryota</taxon>
        <taxon>Metazoa</taxon>
        <taxon>Ecdysozoa</taxon>
        <taxon>Arthropoda</taxon>
        <taxon>Hexapoda</taxon>
        <taxon>Insecta</taxon>
        <taxon>Pterygota</taxon>
        <taxon>Neoptera</taxon>
        <taxon>Endopterygota</taxon>
        <taxon>Coleoptera</taxon>
        <taxon>Polyphaga</taxon>
        <taxon>Cucujiformia</taxon>
        <taxon>Chrysomeloidea</taxon>
        <taxon>Chrysomelidae</taxon>
        <taxon>Galerucinae</taxon>
        <taxon>Diabroticina</taxon>
        <taxon>Diabroticites</taxon>
        <taxon>Diabrotica</taxon>
    </lineage>
</organism>
<evidence type="ECO:0000313" key="1">
    <source>
        <dbReference type="EMBL" id="CAG9840796.1"/>
    </source>
</evidence>